<feature type="transmembrane region" description="Helical" evidence="5">
    <location>
        <begin position="62"/>
        <end position="82"/>
    </location>
</feature>
<keyword evidence="6" id="KW-0614">Plasmid</keyword>
<dbReference type="EMBL" id="KF998104">
    <property type="protein sequence ID" value="AIK02003.1"/>
    <property type="molecule type" value="Genomic_DNA"/>
</dbReference>
<feature type="transmembrane region" description="Helical" evidence="5">
    <location>
        <begin position="232"/>
        <end position="252"/>
    </location>
</feature>
<feature type="transmembrane region" description="Helical" evidence="5">
    <location>
        <begin position="192"/>
        <end position="211"/>
    </location>
</feature>
<dbReference type="GO" id="GO:0016020">
    <property type="term" value="C:membrane"/>
    <property type="evidence" value="ECO:0007669"/>
    <property type="project" value="UniProtKB-SubCell"/>
</dbReference>
<dbReference type="InterPro" id="IPR007688">
    <property type="entry name" value="Conjugal_tfr_TrbL/VirB6"/>
</dbReference>
<keyword evidence="3 5" id="KW-1133">Transmembrane helix</keyword>
<evidence type="ECO:0000313" key="6">
    <source>
        <dbReference type="EMBL" id="AIK02003.1"/>
    </source>
</evidence>
<evidence type="ECO:0000256" key="1">
    <source>
        <dbReference type="ARBA" id="ARBA00004141"/>
    </source>
</evidence>
<sequence>MNLFEGMFAVVDQALDQYVINTATDLIAYISPIFTSMLIVWIAIWGYLMMFGKVTEPLQEGVFRILRIGFIMTLGLTVGTYMDVVVDVLAHGPESIAAVVTGSNGGAATILDNLFSRVLDVADQAWDKAGVMSGDFGMYLVAALIMVFGGGVTIVVAFLLLASKVATTVLLAIGPLFIIGLLFNTTQRFFESWLGMVMNFGMLLILGSAIGRMVIDVSEAFMNIVESSTSSMANMTTCAYLIAFFALGILVLKQVPAIASALGGGVALATQGALGSAMNAMRPSTIRRQYRSIQRDARLAGNAASSPYRGAKSAYRAYQKRFGAGNTITGG</sequence>
<keyword evidence="2 5" id="KW-0812">Transmembrane</keyword>
<feature type="transmembrane region" description="Helical" evidence="5">
    <location>
        <begin position="258"/>
        <end position="281"/>
    </location>
</feature>
<comment type="subcellular location">
    <subcellularLocation>
        <location evidence="1">Membrane</location>
        <topology evidence="1">Multi-pass membrane protein</topology>
    </subcellularLocation>
</comment>
<dbReference type="AlphaFoldDB" id="A0A076U653"/>
<evidence type="ECO:0000256" key="5">
    <source>
        <dbReference type="SAM" id="Phobius"/>
    </source>
</evidence>
<evidence type="ECO:0000256" key="3">
    <source>
        <dbReference type="ARBA" id="ARBA00022989"/>
    </source>
</evidence>
<dbReference type="RefSeq" id="WP_031944127.1">
    <property type="nucleotide sequence ID" value="NC_024987.1"/>
</dbReference>
<evidence type="ECO:0000256" key="4">
    <source>
        <dbReference type="ARBA" id="ARBA00023136"/>
    </source>
</evidence>
<organism evidence="6">
    <name type="scientific">Enterobacter cloacae</name>
    <dbReference type="NCBI Taxonomy" id="550"/>
    <lineage>
        <taxon>Bacteria</taxon>
        <taxon>Pseudomonadati</taxon>
        <taxon>Pseudomonadota</taxon>
        <taxon>Gammaproteobacteria</taxon>
        <taxon>Enterobacterales</taxon>
        <taxon>Enterobacteriaceae</taxon>
        <taxon>Enterobacter</taxon>
        <taxon>Enterobacter cloacae complex</taxon>
    </lineage>
</organism>
<feature type="transmembrane region" description="Helical" evidence="5">
    <location>
        <begin position="136"/>
        <end position="161"/>
    </location>
</feature>
<protein>
    <submittedName>
        <fullName evidence="6">Type IV secretion protein VirB6</fullName>
    </submittedName>
</protein>
<dbReference type="Pfam" id="PF04610">
    <property type="entry name" value="TrbL"/>
    <property type="match status" value="1"/>
</dbReference>
<evidence type="ECO:0000256" key="2">
    <source>
        <dbReference type="ARBA" id="ARBA00022692"/>
    </source>
</evidence>
<name>A0A076U653_ENTCL</name>
<reference evidence="6" key="1">
    <citation type="journal article" date="2014" name="Antimicrob. Agents Chemother.">
        <title>Resistome Analysis of Enterobacter cloacae CY01, an Extensively Drug-Resistant Strain Producing VIM-1 Metallo-?-Lactamase from China.</title>
        <authorList>
            <person name="Yang L."/>
            <person name="Wu A.W."/>
            <person name="Su D.H."/>
            <person name="Lin Y.P."/>
            <person name="Chen D.Q."/>
            <person name="Qiu Y.R."/>
        </authorList>
    </citation>
    <scope>NUCLEOTIDE SEQUENCE</scope>
    <source>
        <strain evidence="6">CY01</strain>
        <plasmid evidence="6">pCY-VIM</plasmid>
    </source>
</reference>
<feature type="transmembrane region" description="Helical" evidence="5">
    <location>
        <begin position="26"/>
        <end position="50"/>
    </location>
</feature>
<dbReference type="GO" id="GO:0030255">
    <property type="term" value="P:protein secretion by the type IV secretion system"/>
    <property type="evidence" value="ECO:0007669"/>
    <property type="project" value="InterPro"/>
</dbReference>
<gene>
    <name evidence="6" type="primary">virB6</name>
</gene>
<proteinExistence type="predicted"/>
<feature type="transmembrane region" description="Helical" evidence="5">
    <location>
        <begin position="168"/>
        <end position="186"/>
    </location>
</feature>
<accession>A0A076U653</accession>
<keyword evidence="4 5" id="KW-0472">Membrane</keyword>
<geneLocation type="plasmid" evidence="6">
    <name>pCY-VIM</name>
</geneLocation>